<accession>A0A8S0ZM20</accession>
<gene>
    <name evidence="2" type="ORF">APLA_LOCUS6184</name>
</gene>
<comment type="caution">
    <text evidence="2">The sequence shown here is derived from an EMBL/GenBank/DDBJ whole genome shotgun (WGS) entry which is preliminary data.</text>
</comment>
<sequence>MATSFGVENEAYTDTEIENKPGTHSEVDIEILYTNGIQKNIDRRRENEREGVEDFVRRLKGCAFISMREKKTKKSWRRQSLSATDNYDKEQPL</sequence>
<organism evidence="2 3">
    <name type="scientific">Arctia plantaginis</name>
    <name type="common">Wood tiger moth</name>
    <name type="synonym">Phalaena plantaginis</name>
    <dbReference type="NCBI Taxonomy" id="874455"/>
    <lineage>
        <taxon>Eukaryota</taxon>
        <taxon>Metazoa</taxon>
        <taxon>Ecdysozoa</taxon>
        <taxon>Arthropoda</taxon>
        <taxon>Hexapoda</taxon>
        <taxon>Insecta</taxon>
        <taxon>Pterygota</taxon>
        <taxon>Neoptera</taxon>
        <taxon>Endopterygota</taxon>
        <taxon>Lepidoptera</taxon>
        <taxon>Glossata</taxon>
        <taxon>Ditrysia</taxon>
        <taxon>Noctuoidea</taxon>
        <taxon>Erebidae</taxon>
        <taxon>Arctiinae</taxon>
        <taxon>Arctia</taxon>
    </lineage>
</organism>
<feature type="region of interest" description="Disordered" evidence="1">
    <location>
        <begin position="1"/>
        <end position="24"/>
    </location>
</feature>
<dbReference type="EMBL" id="CADEBD010000293">
    <property type="protein sequence ID" value="CAB3233672.1"/>
    <property type="molecule type" value="Genomic_DNA"/>
</dbReference>
<dbReference type="Proteomes" id="UP000494256">
    <property type="component" value="Unassembled WGS sequence"/>
</dbReference>
<reference evidence="2 3" key="1">
    <citation type="submission" date="2020-04" db="EMBL/GenBank/DDBJ databases">
        <authorList>
            <person name="Wallbank WR R."/>
            <person name="Pardo Diaz C."/>
            <person name="Kozak K."/>
            <person name="Martin S."/>
            <person name="Jiggins C."/>
            <person name="Moest M."/>
            <person name="Warren A I."/>
            <person name="Byers J.R.P. K."/>
            <person name="Montejo-Kovacevich G."/>
            <person name="Yen C E."/>
        </authorList>
    </citation>
    <scope>NUCLEOTIDE SEQUENCE [LARGE SCALE GENOMIC DNA]</scope>
</reference>
<protein>
    <submittedName>
        <fullName evidence="2">Uncharacterized protein</fullName>
    </submittedName>
</protein>
<evidence type="ECO:0000313" key="3">
    <source>
        <dbReference type="Proteomes" id="UP000494256"/>
    </source>
</evidence>
<dbReference type="AlphaFoldDB" id="A0A8S0ZM20"/>
<evidence type="ECO:0000256" key="1">
    <source>
        <dbReference type="SAM" id="MobiDB-lite"/>
    </source>
</evidence>
<name>A0A8S0ZM20_ARCPL</name>
<evidence type="ECO:0000313" key="2">
    <source>
        <dbReference type="EMBL" id="CAB3233672.1"/>
    </source>
</evidence>
<dbReference type="OrthoDB" id="7145805at2759"/>
<proteinExistence type="predicted"/>